<evidence type="ECO:0000313" key="2">
    <source>
        <dbReference type="Proteomes" id="UP000831701"/>
    </source>
</evidence>
<protein>
    <submittedName>
        <fullName evidence="1">Uncharacterized protein</fullName>
    </submittedName>
</protein>
<keyword evidence="2" id="KW-1185">Reference proteome</keyword>
<sequence>MAELLPDSEGGLSRSGPCSLPPLSTQQLEAVDARSLVPLMVATPEPGGGHHNRPSKFTAVWEDFGEAMEEDYSVGLEEILANHPAPQKGEAVLGGELLTLTGDIVGWWKKYF</sequence>
<dbReference type="EMBL" id="CM041537">
    <property type="protein sequence ID" value="KAI3369734.1"/>
    <property type="molecule type" value="Genomic_DNA"/>
</dbReference>
<accession>A0ACB8WPN8</accession>
<dbReference type="Proteomes" id="UP000831701">
    <property type="component" value="Chromosome 7"/>
</dbReference>
<reference evidence="1" key="1">
    <citation type="submission" date="2022-04" db="EMBL/GenBank/DDBJ databases">
        <title>Jade perch genome.</title>
        <authorList>
            <person name="Chao B."/>
        </authorList>
    </citation>
    <scope>NUCLEOTIDE SEQUENCE</scope>
    <source>
        <strain evidence="1">CB-2022</strain>
    </source>
</reference>
<organism evidence="1 2">
    <name type="scientific">Scortum barcoo</name>
    <name type="common">barcoo grunter</name>
    <dbReference type="NCBI Taxonomy" id="214431"/>
    <lineage>
        <taxon>Eukaryota</taxon>
        <taxon>Metazoa</taxon>
        <taxon>Chordata</taxon>
        <taxon>Craniata</taxon>
        <taxon>Vertebrata</taxon>
        <taxon>Euteleostomi</taxon>
        <taxon>Actinopterygii</taxon>
        <taxon>Neopterygii</taxon>
        <taxon>Teleostei</taxon>
        <taxon>Neoteleostei</taxon>
        <taxon>Acanthomorphata</taxon>
        <taxon>Eupercaria</taxon>
        <taxon>Centrarchiformes</taxon>
        <taxon>Terapontoidei</taxon>
        <taxon>Terapontidae</taxon>
        <taxon>Scortum</taxon>
    </lineage>
</organism>
<evidence type="ECO:0000313" key="1">
    <source>
        <dbReference type="EMBL" id="KAI3369734.1"/>
    </source>
</evidence>
<gene>
    <name evidence="1" type="ORF">L3Q82_024403</name>
</gene>
<name>A0ACB8WPN8_9TELE</name>
<proteinExistence type="predicted"/>
<comment type="caution">
    <text evidence="1">The sequence shown here is derived from an EMBL/GenBank/DDBJ whole genome shotgun (WGS) entry which is preliminary data.</text>
</comment>